<keyword evidence="2" id="KW-1185">Reference proteome</keyword>
<dbReference type="AlphaFoldDB" id="A0A4Y2SG84"/>
<organism evidence="1 2">
    <name type="scientific">Araneus ventricosus</name>
    <name type="common">Orbweaver spider</name>
    <name type="synonym">Epeira ventricosa</name>
    <dbReference type="NCBI Taxonomy" id="182803"/>
    <lineage>
        <taxon>Eukaryota</taxon>
        <taxon>Metazoa</taxon>
        <taxon>Ecdysozoa</taxon>
        <taxon>Arthropoda</taxon>
        <taxon>Chelicerata</taxon>
        <taxon>Arachnida</taxon>
        <taxon>Araneae</taxon>
        <taxon>Araneomorphae</taxon>
        <taxon>Entelegynae</taxon>
        <taxon>Araneoidea</taxon>
        <taxon>Araneidae</taxon>
        <taxon>Araneus</taxon>
    </lineage>
</organism>
<sequence length="166" mass="19631">MLANIRSKWLLQIIRRLQRRCKYNFRGTDDSRCELSRQPPLIRQPTECVGCSLFIQYILKQRTRYSIITGSHLFKSFLTRCADVYFRDRTVSSVNKHLYGPNGLFGPFYAVDGEVEHQWNRLFSRRTISPTTPNSYTLLRVSCSLVNHYILKRRIRYTVITGSRLF</sequence>
<comment type="caution">
    <text evidence="1">The sequence shown here is derived from an EMBL/GenBank/DDBJ whole genome shotgun (WGS) entry which is preliminary data.</text>
</comment>
<accession>A0A4Y2SG84</accession>
<evidence type="ECO:0000313" key="1">
    <source>
        <dbReference type="EMBL" id="GBN86901.1"/>
    </source>
</evidence>
<name>A0A4Y2SG84_ARAVE</name>
<dbReference type="EMBL" id="BGPR01021526">
    <property type="protein sequence ID" value="GBN86901.1"/>
    <property type="molecule type" value="Genomic_DNA"/>
</dbReference>
<gene>
    <name evidence="1" type="ORF">AVEN_29511_1</name>
</gene>
<evidence type="ECO:0000313" key="2">
    <source>
        <dbReference type="Proteomes" id="UP000499080"/>
    </source>
</evidence>
<reference evidence="1 2" key="1">
    <citation type="journal article" date="2019" name="Sci. Rep.">
        <title>Orb-weaving spider Araneus ventricosus genome elucidates the spidroin gene catalogue.</title>
        <authorList>
            <person name="Kono N."/>
            <person name="Nakamura H."/>
            <person name="Ohtoshi R."/>
            <person name="Moran D.A.P."/>
            <person name="Shinohara A."/>
            <person name="Yoshida Y."/>
            <person name="Fujiwara M."/>
            <person name="Mori M."/>
            <person name="Tomita M."/>
            <person name="Arakawa K."/>
        </authorList>
    </citation>
    <scope>NUCLEOTIDE SEQUENCE [LARGE SCALE GENOMIC DNA]</scope>
</reference>
<proteinExistence type="predicted"/>
<dbReference type="Proteomes" id="UP000499080">
    <property type="component" value="Unassembled WGS sequence"/>
</dbReference>
<protein>
    <submittedName>
        <fullName evidence="1">Uncharacterized protein</fullName>
    </submittedName>
</protein>